<dbReference type="InterPro" id="IPR001752">
    <property type="entry name" value="Kinesin_motor_dom"/>
</dbReference>
<feature type="region of interest" description="Disordered" evidence="12">
    <location>
        <begin position="787"/>
        <end position="829"/>
    </location>
</feature>
<dbReference type="InterPro" id="IPR036961">
    <property type="entry name" value="Kinesin_motor_dom_sf"/>
</dbReference>
<evidence type="ECO:0000313" key="15">
    <source>
        <dbReference type="Proteomes" id="UP000193560"/>
    </source>
</evidence>
<dbReference type="GO" id="GO:0003777">
    <property type="term" value="F:microtubule motor activity"/>
    <property type="evidence" value="ECO:0007669"/>
    <property type="project" value="InterPro"/>
</dbReference>
<dbReference type="OrthoDB" id="3176171at2759"/>
<name>A0A1X2IQ97_9FUNG</name>
<evidence type="ECO:0000256" key="5">
    <source>
        <dbReference type="ARBA" id="ARBA00022737"/>
    </source>
</evidence>
<keyword evidence="9 11" id="KW-0505">Motor protein</keyword>
<comment type="similarity">
    <text evidence="11">Belongs to the TRAFAC class myosin-kinesin ATPase superfamily. Kinesin family.</text>
</comment>
<feature type="compositionally biased region" description="Basic residues" evidence="12">
    <location>
        <begin position="893"/>
        <end position="902"/>
    </location>
</feature>
<dbReference type="InterPro" id="IPR027640">
    <property type="entry name" value="Kinesin-like_fam"/>
</dbReference>
<sequence>MTASTSSVRVAVRVRPLTETEKQNHCKNNINFVPNEPQINVGPDRSFTFDYTYTPFTGQKEVFDTCVIPLVNKYIDGYNSTILAYGQTGSGKTFSMGIGLDSAMNPVGDGIVPLFIDTLFDRLQQNQKQRSSQFEVSVSFLELYNEEIVDLLSATKKENTNLSIREDHMGTIHWSGVREEKVTNAKELFDHLKKGSIARTTASTDMNHTSSRSHAIFSVVLKQTIYGEDNDQVSALDSLPGRGKTPSNPQDTSASAKLSPTSSTKSSSSDVTPMASRKLVSKFHFVDLAGSERLKRTNAVGDRAKEGISINSGLLALGNVISALGDESRRVSHIPYRDSKLTRLLQDSLGGNSQTLMLACVSPADLNHTETLNTLKYANRARNIRNRVVINQELTGHGGNGGNAENEQRLKTTIMRLKDDMRVNDEFLRAVNDEMDELKLVVQQLQQSSTTLASELAQVKGERDLLRLRLQQSSDGANVDNMDSMMQQLTNEYTETIEKLRLQLNQQNQQQHSKQQQQQQRLTPAKPSSKASSQPQEPPKEKTTDVKKKRHSYRIGSLRRSLKGRHRTSTGTVAPKATSKSETFPTIRNAKQVKADIRQENQFIQATLASLDSLDLYTPTDESSADIFSTVDGAGKPQSTSSSDYPPLSITAATLCRQLIQRFQKSVDGKNLLLQQLDRTEQQRRDSVQQLELKLSDEKQKRTIAQNQHKEKINELSQQHEQKQRKQLNELQTLRRKHTQLVNSSATTRTQQENAIRNLKTSLEDAKHDKKKALKRVKQDLNRFREKCQQHEREMEKGRRLEKQTAQTKKKMERDLAQARTSSKKLSEENQALQVQLKHMSLLAKRSSSGGQHQQQDQQQQQQNQLHGGGLPLSKIGGGSHLPTPPTSTIHQRTYHNGKRGPKKDTVKFIPLQQRVIERKRLILRAITAYAKSQAPTSKINELYEKRDRLLMEQQELLKERELVIQEATTPDLNIPDISSSPQYMDERIDAITPEIDLLNYCIQQLEGLSSTCLTKQRQQQQQTDSSSGKIDDDWVDVVDQDTHIVTTGNTAKSGESGYDIALSLVRTLEMEEPRLVCEALVDDLIQLKQDQYTSHLLTGHLTATLTRHQEALIRMRRTAHERPTTTMDGYYQHAFHGPIRVWNGLVLLASPTTSSPALSASSSVSPSSSEQ</sequence>
<dbReference type="GO" id="GO:0008017">
    <property type="term" value="F:microtubule binding"/>
    <property type="evidence" value="ECO:0007669"/>
    <property type="project" value="InterPro"/>
</dbReference>
<dbReference type="GO" id="GO:0005874">
    <property type="term" value="C:microtubule"/>
    <property type="evidence" value="ECO:0007669"/>
    <property type="project" value="UniProtKB-KW"/>
</dbReference>
<dbReference type="SMART" id="SM00129">
    <property type="entry name" value="KISc"/>
    <property type="match status" value="1"/>
</dbReference>
<dbReference type="InterPro" id="IPR019821">
    <property type="entry name" value="Kinesin_motor_CS"/>
</dbReference>
<evidence type="ECO:0000256" key="12">
    <source>
        <dbReference type="SAM" id="MobiDB-lite"/>
    </source>
</evidence>
<keyword evidence="3" id="KW-0853">WD repeat</keyword>
<dbReference type="PROSITE" id="PS50067">
    <property type="entry name" value="KINESIN_MOTOR_2"/>
    <property type="match status" value="1"/>
</dbReference>
<comment type="subcellular location">
    <subcellularLocation>
        <location evidence="1">Cytoplasm</location>
        <location evidence="1">Cytoskeleton</location>
    </subcellularLocation>
</comment>
<dbReference type="PRINTS" id="PR00380">
    <property type="entry name" value="KINESINHEAVY"/>
</dbReference>
<comment type="caution">
    <text evidence="14">The sequence shown here is derived from an EMBL/GenBank/DDBJ whole genome shotgun (WGS) entry which is preliminary data.</text>
</comment>
<keyword evidence="2" id="KW-0963">Cytoplasm</keyword>
<dbReference type="SUPFAM" id="SSF52540">
    <property type="entry name" value="P-loop containing nucleoside triphosphate hydrolases"/>
    <property type="match status" value="1"/>
</dbReference>
<organism evidence="14 15">
    <name type="scientific">Absidia repens</name>
    <dbReference type="NCBI Taxonomy" id="90262"/>
    <lineage>
        <taxon>Eukaryota</taxon>
        <taxon>Fungi</taxon>
        <taxon>Fungi incertae sedis</taxon>
        <taxon>Mucoromycota</taxon>
        <taxon>Mucoromycotina</taxon>
        <taxon>Mucoromycetes</taxon>
        <taxon>Mucorales</taxon>
        <taxon>Cunninghamellaceae</taxon>
        <taxon>Absidia</taxon>
    </lineage>
</organism>
<protein>
    <submittedName>
        <fullName evidence="14">p-loop containing nucleoside triphosphate hydrolase protein</fullName>
    </submittedName>
</protein>
<dbReference type="PROSITE" id="PS00411">
    <property type="entry name" value="KINESIN_MOTOR_1"/>
    <property type="match status" value="1"/>
</dbReference>
<dbReference type="InterPro" id="IPR027417">
    <property type="entry name" value="P-loop_NTPase"/>
</dbReference>
<evidence type="ECO:0000256" key="2">
    <source>
        <dbReference type="ARBA" id="ARBA00022490"/>
    </source>
</evidence>
<feature type="region of interest" description="Disordered" evidence="12">
    <location>
        <begin position="505"/>
        <end position="582"/>
    </location>
</feature>
<dbReference type="GO" id="GO:0016787">
    <property type="term" value="F:hydrolase activity"/>
    <property type="evidence" value="ECO:0007669"/>
    <property type="project" value="UniProtKB-KW"/>
</dbReference>
<feature type="compositionally biased region" description="Low complexity" evidence="12">
    <location>
        <begin position="505"/>
        <end position="535"/>
    </location>
</feature>
<proteinExistence type="inferred from homology"/>
<gene>
    <name evidence="14" type="ORF">BCR42DRAFT_488944</name>
</gene>
<dbReference type="PANTHER" id="PTHR47969:SF15">
    <property type="entry name" value="CHROMOSOME-ASSOCIATED KINESIN KIF4A-RELATED"/>
    <property type="match status" value="1"/>
</dbReference>
<keyword evidence="6 11" id="KW-0547">Nucleotide-binding</keyword>
<keyword evidence="8" id="KW-0175">Coiled coil</keyword>
<dbReference type="Pfam" id="PF00225">
    <property type="entry name" value="Kinesin"/>
    <property type="match status" value="2"/>
</dbReference>
<evidence type="ECO:0000256" key="9">
    <source>
        <dbReference type="ARBA" id="ARBA00023175"/>
    </source>
</evidence>
<keyword evidence="10" id="KW-0206">Cytoskeleton</keyword>
<evidence type="ECO:0000256" key="11">
    <source>
        <dbReference type="PROSITE-ProRule" id="PRU00283"/>
    </source>
</evidence>
<evidence type="ECO:0000256" key="8">
    <source>
        <dbReference type="ARBA" id="ARBA00023054"/>
    </source>
</evidence>
<dbReference type="GO" id="GO:0005524">
    <property type="term" value="F:ATP binding"/>
    <property type="evidence" value="ECO:0007669"/>
    <property type="project" value="UniProtKB-UniRule"/>
</dbReference>
<feature type="region of interest" description="Disordered" evidence="12">
    <location>
        <begin position="233"/>
        <end position="273"/>
    </location>
</feature>
<evidence type="ECO:0000259" key="13">
    <source>
        <dbReference type="PROSITE" id="PS50067"/>
    </source>
</evidence>
<dbReference type="PANTHER" id="PTHR47969">
    <property type="entry name" value="CHROMOSOME-ASSOCIATED KINESIN KIF4A-RELATED"/>
    <property type="match status" value="1"/>
</dbReference>
<evidence type="ECO:0000256" key="4">
    <source>
        <dbReference type="ARBA" id="ARBA00022701"/>
    </source>
</evidence>
<feature type="domain" description="Kinesin motor" evidence="13">
    <location>
        <begin position="7"/>
        <end position="384"/>
    </location>
</feature>
<dbReference type="Proteomes" id="UP000193560">
    <property type="component" value="Unassembled WGS sequence"/>
</dbReference>
<evidence type="ECO:0000256" key="10">
    <source>
        <dbReference type="ARBA" id="ARBA00023212"/>
    </source>
</evidence>
<feature type="binding site" evidence="11">
    <location>
        <begin position="86"/>
        <end position="93"/>
    </location>
    <ligand>
        <name>ATP</name>
        <dbReference type="ChEBI" id="CHEBI:30616"/>
    </ligand>
</feature>
<dbReference type="AlphaFoldDB" id="A0A1X2IQ97"/>
<feature type="compositionally biased region" description="Low complexity" evidence="12">
    <location>
        <begin position="850"/>
        <end position="866"/>
    </location>
</feature>
<feature type="compositionally biased region" description="Basic and acidic residues" evidence="12">
    <location>
        <begin position="787"/>
        <end position="803"/>
    </location>
</feature>
<dbReference type="FunFam" id="3.40.850.10:FF:000011">
    <property type="entry name" value="Kinesin family member 21A"/>
    <property type="match status" value="1"/>
</dbReference>
<evidence type="ECO:0000256" key="6">
    <source>
        <dbReference type="ARBA" id="ARBA00022741"/>
    </source>
</evidence>
<feature type="compositionally biased region" description="Low complexity" evidence="12">
    <location>
        <begin position="252"/>
        <end position="269"/>
    </location>
</feature>
<dbReference type="GO" id="GO:0007052">
    <property type="term" value="P:mitotic spindle organization"/>
    <property type="evidence" value="ECO:0007669"/>
    <property type="project" value="TreeGrafter"/>
</dbReference>
<dbReference type="CDD" id="cd01372">
    <property type="entry name" value="KISc_KIF4"/>
    <property type="match status" value="1"/>
</dbReference>
<feature type="region of interest" description="Disordered" evidence="12">
    <location>
        <begin position="844"/>
        <end position="904"/>
    </location>
</feature>
<dbReference type="STRING" id="90262.A0A1X2IQ97"/>
<dbReference type="GO" id="GO:0005875">
    <property type="term" value="C:microtubule associated complex"/>
    <property type="evidence" value="ECO:0007669"/>
    <property type="project" value="TreeGrafter"/>
</dbReference>
<dbReference type="Gene3D" id="3.40.850.10">
    <property type="entry name" value="Kinesin motor domain"/>
    <property type="match status" value="1"/>
</dbReference>
<keyword evidence="14" id="KW-0378">Hydrolase</keyword>
<keyword evidence="7 11" id="KW-0067">ATP-binding</keyword>
<dbReference type="GO" id="GO:0051231">
    <property type="term" value="P:spindle elongation"/>
    <property type="evidence" value="ECO:0007669"/>
    <property type="project" value="TreeGrafter"/>
</dbReference>
<feature type="compositionally biased region" description="Basic and acidic residues" evidence="12">
    <location>
        <begin position="708"/>
        <end position="728"/>
    </location>
</feature>
<keyword evidence="5" id="KW-0677">Repeat</keyword>
<keyword evidence="4" id="KW-0493">Microtubule</keyword>
<evidence type="ECO:0000256" key="1">
    <source>
        <dbReference type="ARBA" id="ARBA00004245"/>
    </source>
</evidence>
<reference evidence="14 15" key="1">
    <citation type="submission" date="2016-07" db="EMBL/GenBank/DDBJ databases">
        <title>Pervasive Adenine N6-methylation of Active Genes in Fungi.</title>
        <authorList>
            <consortium name="DOE Joint Genome Institute"/>
            <person name="Mondo S.J."/>
            <person name="Dannebaum R.O."/>
            <person name="Kuo R.C."/>
            <person name="Labutti K."/>
            <person name="Haridas S."/>
            <person name="Kuo A."/>
            <person name="Salamov A."/>
            <person name="Ahrendt S.R."/>
            <person name="Lipzen A."/>
            <person name="Sullivan W."/>
            <person name="Andreopoulos W.B."/>
            <person name="Clum A."/>
            <person name="Lindquist E."/>
            <person name="Daum C."/>
            <person name="Ramamoorthy G.K."/>
            <person name="Gryganskyi A."/>
            <person name="Culley D."/>
            <person name="Magnuson J.K."/>
            <person name="James T.Y."/>
            <person name="O'Malley M.A."/>
            <person name="Stajich J.E."/>
            <person name="Spatafora J.W."/>
            <person name="Visel A."/>
            <person name="Grigoriev I.V."/>
        </authorList>
    </citation>
    <scope>NUCLEOTIDE SEQUENCE [LARGE SCALE GENOMIC DNA]</scope>
    <source>
        <strain evidence="14 15">NRRL 1336</strain>
    </source>
</reference>
<evidence type="ECO:0000256" key="7">
    <source>
        <dbReference type="ARBA" id="ARBA00022840"/>
    </source>
</evidence>
<keyword evidence="15" id="KW-1185">Reference proteome</keyword>
<feature type="region of interest" description="Disordered" evidence="12">
    <location>
        <begin position="700"/>
        <end position="730"/>
    </location>
</feature>
<feature type="compositionally biased region" description="Gly residues" evidence="12">
    <location>
        <begin position="867"/>
        <end position="880"/>
    </location>
</feature>
<dbReference type="GO" id="GO:0007018">
    <property type="term" value="P:microtubule-based movement"/>
    <property type="evidence" value="ECO:0007669"/>
    <property type="project" value="InterPro"/>
</dbReference>
<evidence type="ECO:0000313" key="14">
    <source>
        <dbReference type="EMBL" id="ORZ20427.1"/>
    </source>
</evidence>
<evidence type="ECO:0000256" key="3">
    <source>
        <dbReference type="ARBA" id="ARBA00022574"/>
    </source>
</evidence>
<dbReference type="EMBL" id="MCGE01000006">
    <property type="protein sequence ID" value="ORZ20427.1"/>
    <property type="molecule type" value="Genomic_DNA"/>
</dbReference>
<accession>A0A1X2IQ97</accession>